<keyword evidence="3" id="KW-1185">Reference proteome</keyword>
<feature type="region of interest" description="Disordered" evidence="1">
    <location>
        <begin position="23"/>
        <end position="42"/>
    </location>
</feature>
<proteinExistence type="predicted"/>
<reference evidence="2" key="2">
    <citation type="submission" date="2022-01" db="EMBL/GenBank/DDBJ databases">
        <authorList>
            <person name="Yamashiro T."/>
            <person name="Shiraishi A."/>
            <person name="Satake H."/>
            <person name="Nakayama K."/>
        </authorList>
    </citation>
    <scope>NUCLEOTIDE SEQUENCE</scope>
</reference>
<dbReference type="EMBL" id="BQNB010020290">
    <property type="protein sequence ID" value="GJT94378.1"/>
    <property type="molecule type" value="Genomic_DNA"/>
</dbReference>
<evidence type="ECO:0008006" key="4">
    <source>
        <dbReference type="Google" id="ProtNLM"/>
    </source>
</evidence>
<comment type="caution">
    <text evidence="2">The sequence shown here is derived from an EMBL/GenBank/DDBJ whole genome shotgun (WGS) entry which is preliminary data.</text>
</comment>
<dbReference type="Proteomes" id="UP001151760">
    <property type="component" value="Unassembled WGS sequence"/>
</dbReference>
<reference evidence="2" key="1">
    <citation type="journal article" date="2022" name="Int. J. Mol. Sci.">
        <title>Draft Genome of Tanacetum Coccineum: Genomic Comparison of Closely Related Tanacetum-Family Plants.</title>
        <authorList>
            <person name="Yamashiro T."/>
            <person name="Shiraishi A."/>
            <person name="Nakayama K."/>
            <person name="Satake H."/>
        </authorList>
    </citation>
    <scope>NUCLEOTIDE SEQUENCE</scope>
</reference>
<organism evidence="2 3">
    <name type="scientific">Tanacetum coccineum</name>
    <dbReference type="NCBI Taxonomy" id="301880"/>
    <lineage>
        <taxon>Eukaryota</taxon>
        <taxon>Viridiplantae</taxon>
        <taxon>Streptophyta</taxon>
        <taxon>Embryophyta</taxon>
        <taxon>Tracheophyta</taxon>
        <taxon>Spermatophyta</taxon>
        <taxon>Magnoliopsida</taxon>
        <taxon>eudicotyledons</taxon>
        <taxon>Gunneridae</taxon>
        <taxon>Pentapetalae</taxon>
        <taxon>asterids</taxon>
        <taxon>campanulids</taxon>
        <taxon>Asterales</taxon>
        <taxon>Asteraceae</taxon>
        <taxon>Asteroideae</taxon>
        <taxon>Anthemideae</taxon>
        <taxon>Anthemidinae</taxon>
        <taxon>Tanacetum</taxon>
    </lineage>
</organism>
<evidence type="ECO:0000313" key="2">
    <source>
        <dbReference type="EMBL" id="GJT94378.1"/>
    </source>
</evidence>
<evidence type="ECO:0000313" key="3">
    <source>
        <dbReference type="Proteomes" id="UP001151760"/>
    </source>
</evidence>
<protein>
    <recommendedName>
        <fullName evidence="4">Integrase, catalytic region, zinc finger, CCHC-type, peptidase aspartic, catalytic</fullName>
    </recommendedName>
</protein>
<name>A0ABQ5I2U6_9ASTR</name>
<evidence type="ECO:0000256" key="1">
    <source>
        <dbReference type="SAM" id="MobiDB-lite"/>
    </source>
</evidence>
<gene>
    <name evidence="2" type="ORF">Tco_1089896</name>
</gene>
<accession>A0ABQ5I2U6</accession>
<sequence>MFDEYFNPLPSVVSLVLAAVAPRPADPTGTPSSTTIDQDAPSIINQPPELLRKWTKDHPLDNVIGSPSRPVSTRHQLQNEALFCYFDAFLTSVEPKNYKEALKESCWIEAMQEELNEFEQLEV</sequence>